<feature type="transmembrane region" description="Helical" evidence="2">
    <location>
        <begin position="62"/>
        <end position="81"/>
    </location>
</feature>
<gene>
    <name evidence="3" type="ORF">Clacol_005260</name>
</gene>
<dbReference type="EMBL" id="BPWL01000006">
    <property type="protein sequence ID" value="GJJ11029.1"/>
    <property type="molecule type" value="Genomic_DNA"/>
</dbReference>
<evidence type="ECO:0000256" key="1">
    <source>
        <dbReference type="SAM" id="MobiDB-lite"/>
    </source>
</evidence>
<accession>A0AAV5ACW6</accession>
<feature type="compositionally biased region" description="Polar residues" evidence="1">
    <location>
        <begin position="214"/>
        <end position="234"/>
    </location>
</feature>
<evidence type="ECO:0000313" key="3">
    <source>
        <dbReference type="EMBL" id="GJJ11029.1"/>
    </source>
</evidence>
<keyword evidence="2" id="KW-0812">Transmembrane</keyword>
<reference evidence="3" key="1">
    <citation type="submission" date="2021-10" db="EMBL/GenBank/DDBJ databases">
        <title>De novo Genome Assembly of Clathrus columnatus (Basidiomycota, Fungi) Using Illumina and Nanopore Sequence Data.</title>
        <authorList>
            <person name="Ogiso-Tanaka E."/>
            <person name="Itagaki H."/>
            <person name="Hosoya T."/>
            <person name="Hosaka K."/>
        </authorList>
    </citation>
    <scope>NUCLEOTIDE SEQUENCE</scope>
    <source>
        <strain evidence="3">MO-923</strain>
    </source>
</reference>
<keyword evidence="2" id="KW-0472">Membrane</keyword>
<proteinExistence type="predicted"/>
<feature type="transmembrane region" description="Helical" evidence="2">
    <location>
        <begin position="129"/>
        <end position="146"/>
    </location>
</feature>
<organism evidence="3 4">
    <name type="scientific">Clathrus columnatus</name>
    <dbReference type="NCBI Taxonomy" id="1419009"/>
    <lineage>
        <taxon>Eukaryota</taxon>
        <taxon>Fungi</taxon>
        <taxon>Dikarya</taxon>
        <taxon>Basidiomycota</taxon>
        <taxon>Agaricomycotina</taxon>
        <taxon>Agaricomycetes</taxon>
        <taxon>Phallomycetidae</taxon>
        <taxon>Phallales</taxon>
        <taxon>Clathraceae</taxon>
        <taxon>Clathrus</taxon>
    </lineage>
</organism>
<dbReference type="AlphaFoldDB" id="A0AAV5ACW6"/>
<feature type="transmembrane region" description="Helical" evidence="2">
    <location>
        <begin position="30"/>
        <end position="50"/>
    </location>
</feature>
<comment type="caution">
    <text evidence="3">The sequence shown here is derived from an EMBL/GenBank/DDBJ whole genome shotgun (WGS) entry which is preliminary data.</text>
</comment>
<sequence length="234" mass="26221">MGTFRVSQWAPANETESNLFGERLLLNGPIIGAVAYGVHATLYIYCLSLFWSLRKREPRKSWIFGAYITINFILGSIGNGVNTVETQYAFIDDRDFPGGPLAYSFATSSITVNVVGFVAYVVNAWFQDGLLLYRFFIIFDHNYWIALIPAGLYIVSISQVQSIAPLIILLRVAQQRAWTRDTLKLKETHVDFVTITHQLTTQIDSSETRHGPLTTASKVNLPNSSFSDSVSEKV</sequence>
<feature type="transmembrane region" description="Helical" evidence="2">
    <location>
        <begin position="101"/>
        <end position="122"/>
    </location>
</feature>
<keyword evidence="2" id="KW-1133">Transmembrane helix</keyword>
<protein>
    <submittedName>
        <fullName evidence="3">Uncharacterized protein</fullName>
    </submittedName>
</protein>
<keyword evidence="4" id="KW-1185">Reference proteome</keyword>
<dbReference type="Proteomes" id="UP001050691">
    <property type="component" value="Unassembled WGS sequence"/>
</dbReference>
<feature type="region of interest" description="Disordered" evidence="1">
    <location>
        <begin position="206"/>
        <end position="234"/>
    </location>
</feature>
<evidence type="ECO:0000256" key="2">
    <source>
        <dbReference type="SAM" id="Phobius"/>
    </source>
</evidence>
<evidence type="ECO:0000313" key="4">
    <source>
        <dbReference type="Proteomes" id="UP001050691"/>
    </source>
</evidence>
<name>A0AAV5ACW6_9AGAM</name>